<reference evidence="2" key="1">
    <citation type="submission" date="2021-11" db="EMBL/GenBank/DDBJ databases">
        <title>Description of novel Flavobacterium species.</title>
        <authorList>
            <person name="Saticioglu I.B."/>
            <person name="Ay H."/>
            <person name="Altun S."/>
            <person name="Duman M."/>
        </authorList>
    </citation>
    <scope>NUCLEOTIDE SEQUENCE</scope>
    <source>
        <strain evidence="2">F-65</strain>
    </source>
</reference>
<organism evidence="2 3">
    <name type="scientific">Flavobacterium pisciphilum</name>
    <dbReference type="NCBI Taxonomy" id="2893755"/>
    <lineage>
        <taxon>Bacteria</taxon>
        <taxon>Pseudomonadati</taxon>
        <taxon>Bacteroidota</taxon>
        <taxon>Flavobacteriia</taxon>
        <taxon>Flavobacteriales</taxon>
        <taxon>Flavobacteriaceae</taxon>
        <taxon>Flavobacterium</taxon>
    </lineage>
</organism>
<evidence type="ECO:0000313" key="3">
    <source>
        <dbReference type="Proteomes" id="UP001430919"/>
    </source>
</evidence>
<sequence length="338" mass="35512">MKKNILLFLFAIIGYASHAQTGIGTLNPHASSALDISLANKGVLLSRVALKGTTDTSTIPSPANSLLVYNTATINDITQGYYYWSTMSSRWIRVIDTASIVPAWNLTGNSNTVAGTNFIGTLDNQDLVFKRNNIQAGRLTVFSTSFGLSALKNNLSGRPNTAIGNEALESNIGGESNTAVGYRTLKNSTESSANSAFGHSVLESLVKGYYNVGVGMHSLQDLKEGTHNTAVGRGALNYMTGSSYNIGIGSGAGARLHVGDNNLYGFNTIIGSYNNNDQGLKSGINNTILGSRISLLGPISNNIIIADGEGNRRINVNELGNVGLGTTTPHASAALHIG</sequence>
<evidence type="ECO:0000313" key="2">
    <source>
        <dbReference type="EMBL" id="MCC9074498.1"/>
    </source>
</evidence>
<name>A0ABS8N0C2_9FLAO</name>
<comment type="caution">
    <text evidence="2">The sequence shown here is derived from an EMBL/GenBank/DDBJ whole genome shotgun (WGS) entry which is preliminary data.</text>
</comment>
<feature type="signal peptide" evidence="1">
    <location>
        <begin position="1"/>
        <end position="19"/>
    </location>
</feature>
<evidence type="ECO:0008006" key="4">
    <source>
        <dbReference type="Google" id="ProtNLM"/>
    </source>
</evidence>
<keyword evidence="1" id="KW-0732">Signal</keyword>
<dbReference type="Proteomes" id="UP001430919">
    <property type="component" value="Unassembled WGS sequence"/>
</dbReference>
<dbReference type="EMBL" id="JAJJMO010000002">
    <property type="protein sequence ID" value="MCC9074498.1"/>
    <property type="molecule type" value="Genomic_DNA"/>
</dbReference>
<keyword evidence="3" id="KW-1185">Reference proteome</keyword>
<evidence type="ECO:0000256" key="1">
    <source>
        <dbReference type="SAM" id="SignalP"/>
    </source>
</evidence>
<feature type="non-terminal residue" evidence="2">
    <location>
        <position position="338"/>
    </location>
</feature>
<feature type="chain" id="PRO_5045758437" description="Head domain of trimeric autotransporter adhesin" evidence="1">
    <location>
        <begin position="20"/>
        <end position="338"/>
    </location>
</feature>
<accession>A0ABS8N0C2</accession>
<proteinExistence type="predicted"/>
<gene>
    <name evidence="2" type="ORF">LNQ49_23180</name>
</gene>
<protein>
    <recommendedName>
        <fullName evidence="4">Head domain of trimeric autotransporter adhesin</fullName>
    </recommendedName>
</protein>